<dbReference type="RefSeq" id="WP_111540585.1">
    <property type="nucleotide sequence ID" value="NZ_QKYV01000003.1"/>
</dbReference>
<protein>
    <recommendedName>
        <fullName evidence="3">Lipoprotein</fullName>
    </recommendedName>
</protein>
<accession>A0A2W7I3X1</accession>
<reference evidence="1 2" key="1">
    <citation type="submission" date="2018-06" db="EMBL/GenBank/DDBJ databases">
        <title>Genomic Encyclopedia of Archaeal and Bacterial Type Strains, Phase II (KMG-II): from individual species to whole genera.</title>
        <authorList>
            <person name="Goeker M."/>
        </authorList>
    </citation>
    <scope>NUCLEOTIDE SEQUENCE [LARGE SCALE GENOMIC DNA]</scope>
    <source>
        <strain evidence="1 2">DSM 15361</strain>
    </source>
</reference>
<keyword evidence="2" id="KW-1185">Reference proteome</keyword>
<organism evidence="1 2">
    <name type="scientific">Mesonia algae</name>
    <dbReference type="NCBI Taxonomy" id="213248"/>
    <lineage>
        <taxon>Bacteria</taxon>
        <taxon>Pseudomonadati</taxon>
        <taxon>Bacteroidota</taxon>
        <taxon>Flavobacteriia</taxon>
        <taxon>Flavobacteriales</taxon>
        <taxon>Flavobacteriaceae</taxon>
        <taxon>Mesonia</taxon>
    </lineage>
</organism>
<evidence type="ECO:0000313" key="2">
    <source>
        <dbReference type="Proteomes" id="UP000249542"/>
    </source>
</evidence>
<dbReference type="EMBL" id="QKYV01000003">
    <property type="protein sequence ID" value="PZW41581.1"/>
    <property type="molecule type" value="Genomic_DNA"/>
</dbReference>
<evidence type="ECO:0000313" key="1">
    <source>
        <dbReference type="EMBL" id="PZW41581.1"/>
    </source>
</evidence>
<name>A0A2W7I3X1_9FLAO</name>
<comment type="caution">
    <text evidence="1">The sequence shown here is derived from an EMBL/GenBank/DDBJ whole genome shotgun (WGS) entry which is preliminary data.</text>
</comment>
<proteinExistence type="predicted"/>
<dbReference type="Proteomes" id="UP000249542">
    <property type="component" value="Unassembled WGS sequence"/>
</dbReference>
<dbReference type="PROSITE" id="PS51257">
    <property type="entry name" value="PROKAR_LIPOPROTEIN"/>
    <property type="match status" value="1"/>
</dbReference>
<dbReference type="AlphaFoldDB" id="A0A2W7I3X1"/>
<sequence length="174" mass="20666">MKKLILLISVTLLLISCNKSIYYEYLSNGKYATFEIQNNNIAVYRSNSNNYIYTRSTTILNKVDSTISFSLPYSMYYFEKDQEKFNLCGFKHKTNEDKYMLITYLKSNEDSIISISKADRNRFLKNGSCFVENNVNWFPPYFTRVKKIDYKKFNLPQIEDKYLKDPIKAPKTYE</sequence>
<evidence type="ECO:0008006" key="3">
    <source>
        <dbReference type="Google" id="ProtNLM"/>
    </source>
</evidence>
<gene>
    <name evidence="1" type="ORF">LX95_01262</name>
</gene>